<gene>
    <name evidence="1" type="ORF">THMIRHAT_12790</name>
</gene>
<dbReference type="RefSeq" id="WP_173291322.1">
    <property type="nucleotide sequence ID" value="NZ_AP021888.1"/>
</dbReference>
<reference evidence="2" key="1">
    <citation type="submission" date="2019-11" db="EMBL/GenBank/DDBJ databases">
        <title>Isolation and characterization of two novel species in the genus Thiomicrorhabdus.</title>
        <authorList>
            <person name="Mochizuki J."/>
            <person name="Kojima H."/>
            <person name="Fukui M."/>
        </authorList>
    </citation>
    <scope>NUCLEOTIDE SEQUENCE [LARGE SCALE GENOMIC DNA]</scope>
    <source>
        <strain evidence="2">AkT22</strain>
    </source>
</reference>
<accession>A0A6F8PN37</accession>
<dbReference type="EMBL" id="AP021888">
    <property type="protein sequence ID" value="BBP43533.1"/>
    <property type="molecule type" value="Genomic_DNA"/>
</dbReference>
<evidence type="ECO:0000313" key="2">
    <source>
        <dbReference type="Proteomes" id="UP000501466"/>
    </source>
</evidence>
<name>A0A6F8PN37_9GAMM</name>
<organism evidence="1 2">
    <name type="scientific">Thiosulfativibrio zosterae</name>
    <dbReference type="NCBI Taxonomy" id="2675053"/>
    <lineage>
        <taxon>Bacteria</taxon>
        <taxon>Pseudomonadati</taxon>
        <taxon>Pseudomonadota</taxon>
        <taxon>Gammaproteobacteria</taxon>
        <taxon>Thiotrichales</taxon>
        <taxon>Piscirickettsiaceae</taxon>
        <taxon>Thiosulfativibrio</taxon>
    </lineage>
</organism>
<dbReference type="Proteomes" id="UP000501466">
    <property type="component" value="Chromosome"/>
</dbReference>
<keyword evidence="2" id="KW-1185">Reference proteome</keyword>
<evidence type="ECO:0008006" key="3">
    <source>
        <dbReference type="Google" id="ProtNLM"/>
    </source>
</evidence>
<dbReference type="KEGG" id="tzo:THMIRHAT_12790"/>
<protein>
    <recommendedName>
        <fullName evidence="3">DNA-binding protein</fullName>
    </recommendedName>
</protein>
<dbReference type="AlphaFoldDB" id="A0A6F8PN37"/>
<evidence type="ECO:0000313" key="1">
    <source>
        <dbReference type="EMBL" id="BBP43533.1"/>
    </source>
</evidence>
<sequence>MQIQVKPIVTFAKEFAPQIGVKPEAIRRMIDRNFYELRDQGIVFNSKGKSRLVNPERFFEWYLS</sequence>
<proteinExistence type="predicted"/>